<name>A0AAN7BIF5_9PEZI</name>
<feature type="region of interest" description="Disordered" evidence="1">
    <location>
        <begin position="235"/>
        <end position="254"/>
    </location>
</feature>
<evidence type="ECO:0000313" key="2">
    <source>
        <dbReference type="EMBL" id="KAK4223822.1"/>
    </source>
</evidence>
<reference evidence="2" key="1">
    <citation type="journal article" date="2023" name="Mol. Phylogenet. Evol.">
        <title>Genome-scale phylogeny and comparative genomics of the fungal order Sordariales.</title>
        <authorList>
            <person name="Hensen N."/>
            <person name="Bonometti L."/>
            <person name="Westerberg I."/>
            <person name="Brannstrom I.O."/>
            <person name="Guillou S."/>
            <person name="Cros-Aarteil S."/>
            <person name="Calhoun S."/>
            <person name="Haridas S."/>
            <person name="Kuo A."/>
            <person name="Mondo S."/>
            <person name="Pangilinan J."/>
            <person name="Riley R."/>
            <person name="LaButti K."/>
            <person name="Andreopoulos B."/>
            <person name="Lipzen A."/>
            <person name="Chen C."/>
            <person name="Yan M."/>
            <person name="Daum C."/>
            <person name="Ng V."/>
            <person name="Clum A."/>
            <person name="Steindorff A."/>
            <person name="Ohm R.A."/>
            <person name="Martin F."/>
            <person name="Silar P."/>
            <person name="Natvig D.O."/>
            <person name="Lalanne C."/>
            <person name="Gautier V."/>
            <person name="Ament-Velasquez S.L."/>
            <person name="Kruys A."/>
            <person name="Hutchinson M.I."/>
            <person name="Powell A.J."/>
            <person name="Barry K."/>
            <person name="Miller A.N."/>
            <person name="Grigoriev I.V."/>
            <person name="Debuchy R."/>
            <person name="Gladieux P."/>
            <person name="Hiltunen Thoren M."/>
            <person name="Johannesson H."/>
        </authorList>
    </citation>
    <scope>NUCLEOTIDE SEQUENCE</scope>
    <source>
        <strain evidence="2">CBS 990.96</strain>
    </source>
</reference>
<protein>
    <submittedName>
        <fullName evidence="2">Uncharacterized protein</fullName>
    </submittedName>
</protein>
<organism evidence="2 3">
    <name type="scientific">Podospora fimiseda</name>
    <dbReference type="NCBI Taxonomy" id="252190"/>
    <lineage>
        <taxon>Eukaryota</taxon>
        <taxon>Fungi</taxon>
        <taxon>Dikarya</taxon>
        <taxon>Ascomycota</taxon>
        <taxon>Pezizomycotina</taxon>
        <taxon>Sordariomycetes</taxon>
        <taxon>Sordariomycetidae</taxon>
        <taxon>Sordariales</taxon>
        <taxon>Podosporaceae</taxon>
        <taxon>Podospora</taxon>
    </lineage>
</organism>
<proteinExistence type="predicted"/>
<keyword evidence="3" id="KW-1185">Reference proteome</keyword>
<dbReference type="Proteomes" id="UP001301958">
    <property type="component" value="Unassembled WGS sequence"/>
</dbReference>
<comment type="caution">
    <text evidence="2">The sequence shown here is derived from an EMBL/GenBank/DDBJ whole genome shotgun (WGS) entry which is preliminary data.</text>
</comment>
<dbReference type="EMBL" id="MU865413">
    <property type="protein sequence ID" value="KAK4223822.1"/>
    <property type="molecule type" value="Genomic_DNA"/>
</dbReference>
<dbReference type="AlphaFoldDB" id="A0AAN7BIF5"/>
<evidence type="ECO:0000313" key="3">
    <source>
        <dbReference type="Proteomes" id="UP001301958"/>
    </source>
</evidence>
<reference evidence="2" key="2">
    <citation type="submission" date="2023-05" db="EMBL/GenBank/DDBJ databases">
        <authorList>
            <consortium name="Lawrence Berkeley National Laboratory"/>
            <person name="Steindorff A."/>
            <person name="Hensen N."/>
            <person name="Bonometti L."/>
            <person name="Westerberg I."/>
            <person name="Brannstrom I.O."/>
            <person name="Guillou S."/>
            <person name="Cros-Aarteil S."/>
            <person name="Calhoun S."/>
            <person name="Haridas S."/>
            <person name="Kuo A."/>
            <person name="Mondo S."/>
            <person name="Pangilinan J."/>
            <person name="Riley R."/>
            <person name="Labutti K."/>
            <person name="Andreopoulos B."/>
            <person name="Lipzen A."/>
            <person name="Chen C."/>
            <person name="Yanf M."/>
            <person name="Daum C."/>
            <person name="Ng V."/>
            <person name="Clum A."/>
            <person name="Ohm R."/>
            <person name="Martin F."/>
            <person name="Silar P."/>
            <person name="Natvig D."/>
            <person name="Lalanne C."/>
            <person name="Gautier V."/>
            <person name="Ament-Velasquez S.L."/>
            <person name="Kruys A."/>
            <person name="Hutchinson M.I."/>
            <person name="Powell A.J."/>
            <person name="Barry K."/>
            <person name="Miller A.N."/>
            <person name="Grigoriev I.V."/>
            <person name="Debuchy R."/>
            <person name="Gladieux P."/>
            <person name="Thoren M.H."/>
            <person name="Johannesson H."/>
        </authorList>
    </citation>
    <scope>NUCLEOTIDE SEQUENCE</scope>
    <source>
        <strain evidence="2">CBS 990.96</strain>
    </source>
</reference>
<gene>
    <name evidence="2" type="ORF">QBC38DRAFT_38104</name>
</gene>
<feature type="compositionally biased region" description="Basic and acidic residues" evidence="1">
    <location>
        <begin position="236"/>
        <end position="246"/>
    </location>
</feature>
<evidence type="ECO:0000256" key="1">
    <source>
        <dbReference type="SAM" id="MobiDB-lite"/>
    </source>
</evidence>
<accession>A0AAN7BIF5</accession>
<sequence length="278" mass="30502">MPKYYFEAPTFVINPDSPIAPKLGSIFSKPGLDRLTAPLNQDNLLYIPESTINRCGPFPFAETVSKRLAVAFGINFKAALLGETNIIYRFTSNRNVTYRAHGLETIEFDPTDDFVRDAVSASQKVQQFLDASLAGRKKVYMVTGLKIATGFSQVRANSQTHGPGVAVSADGGLMGVPGIEAGPRGDLQWGRERIGTQGGSSANKIVFAYRVVVVRRKRDGEVAFGWKSGGKYSVGGEEKEYQKNEEERAEDEANDECVVVEVDDETLIFEDPAGFFRD</sequence>